<dbReference type="Gene3D" id="3.30.300.130">
    <property type="entry name" value="Fe-S cluster assembly (FSCA)"/>
    <property type="match status" value="1"/>
</dbReference>
<dbReference type="PANTHER" id="PTHR42831:SF1">
    <property type="entry name" value="FE-S PROTEIN MATURATION AUXILIARY FACTOR YITW"/>
    <property type="match status" value="1"/>
</dbReference>
<evidence type="ECO:0000313" key="3">
    <source>
        <dbReference type="EMBL" id="PTQ51024.1"/>
    </source>
</evidence>
<dbReference type="InterPro" id="IPR052339">
    <property type="entry name" value="Fe-S_Maturation_MIP18"/>
</dbReference>
<dbReference type="PANTHER" id="PTHR42831">
    <property type="entry name" value="FE-S PROTEIN MATURATION AUXILIARY FACTOR YITW"/>
    <property type="match status" value="1"/>
</dbReference>
<dbReference type="InterPro" id="IPR002744">
    <property type="entry name" value="MIP18-like"/>
</dbReference>
<evidence type="ECO:0000313" key="4">
    <source>
        <dbReference type="Proteomes" id="UP000244180"/>
    </source>
</evidence>
<evidence type="ECO:0000256" key="1">
    <source>
        <dbReference type="SAM" id="MobiDB-lite"/>
    </source>
</evidence>
<feature type="domain" description="MIP18 family-like" evidence="2">
    <location>
        <begin position="21"/>
        <end position="92"/>
    </location>
</feature>
<dbReference type="RefSeq" id="WP_082718163.1">
    <property type="nucleotide sequence ID" value="NZ_CBCSAS010000061.1"/>
</dbReference>
<organism evidence="3 4">
    <name type="scientific">Hydrogenibacillus schlegelii</name>
    <name type="common">Bacillus schlegelii</name>
    <dbReference type="NCBI Taxonomy" id="1484"/>
    <lineage>
        <taxon>Bacteria</taxon>
        <taxon>Bacillati</taxon>
        <taxon>Bacillota</taxon>
        <taxon>Bacilli</taxon>
        <taxon>Bacillales</taxon>
        <taxon>Bacillales Family X. Incertae Sedis</taxon>
        <taxon>Hydrogenibacillus</taxon>
    </lineage>
</organism>
<dbReference type="OrthoDB" id="9805360at2"/>
<reference evidence="3 4" key="1">
    <citation type="submission" date="2017-08" db="EMBL/GenBank/DDBJ databases">
        <title>Burning lignite coal seam in the remote Altai Mountains harbors a hydrogen-driven thermophilic microbial community.</title>
        <authorList>
            <person name="Kadnikov V.V."/>
            <person name="Mardanov A.V."/>
            <person name="Ivasenko D."/>
            <person name="Beletsky A.V."/>
            <person name="Karnachuk O.V."/>
            <person name="Ravin N.V."/>
        </authorList>
    </citation>
    <scope>NUCLEOTIDE SEQUENCE [LARGE SCALE GENOMIC DNA]</scope>
    <source>
        <strain evidence="3">AL33</strain>
    </source>
</reference>
<dbReference type="InterPro" id="IPR034904">
    <property type="entry name" value="FSCA_dom_sf"/>
</dbReference>
<accession>A0A2T5G4B0</accession>
<comment type="caution">
    <text evidence="3">The sequence shown here is derived from an EMBL/GenBank/DDBJ whole genome shotgun (WGS) entry which is preliminary data.</text>
</comment>
<dbReference type="SUPFAM" id="SSF117916">
    <property type="entry name" value="Fe-S cluster assembly (FSCA) domain-like"/>
    <property type="match status" value="1"/>
</dbReference>
<proteinExistence type="predicted"/>
<protein>
    <submittedName>
        <fullName evidence="3">PaaD-like protein (DUF59) involved in Fe-S cluster assembly</fullName>
    </submittedName>
</protein>
<dbReference type="AlphaFoldDB" id="A0A2T5G4B0"/>
<sequence>MTEARNRPSPRPLQTPTVTPDEIRELLKTVYDPELGVNIVDLGLVDEIRIDDGRARIRMTLTTPGCPLHNSIAGGVERLLKLQPGIREVTVELVWNPPWSPERMSREARRKLGLS</sequence>
<dbReference type="Proteomes" id="UP000244180">
    <property type="component" value="Unassembled WGS sequence"/>
</dbReference>
<evidence type="ECO:0000259" key="2">
    <source>
        <dbReference type="Pfam" id="PF01883"/>
    </source>
</evidence>
<dbReference type="Pfam" id="PF01883">
    <property type="entry name" value="FeS_assembly_P"/>
    <property type="match status" value="1"/>
</dbReference>
<feature type="region of interest" description="Disordered" evidence="1">
    <location>
        <begin position="1"/>
        <end position="20"/>
    </location>
</feature>
<gene>
    <name evidence="3" type="ORF">HSCHL_1707</name>
</gene>
<name>A0A2T5G4B0_HYDSH</name>
<dbReference type="EMBL" id="PEBV01000056">
    <property type="protein sequence ID" value="PTQ51024.1"/>
    <property type="molecule type" value="Genomic_DNA"/>
</dbReference>